<evidence type="ECO:0000256" key="2">
    <source>
        <dbReference type="SAM" id="SignalP"/>
    </source>
</evidence>
<dbReference type="Pfam" id="PF00173">
    <property type="entry name" value="Cyt-b5"/>
    <property type="match status" value="1"/>
</dbReference>
<sequence length="122" mass="13833">MLKVLIFLAAIAFAEKLMLTVEELEQYDGRNGKIYIAVDGIIFDVTDGPSYQPKGSYSMFAGRDVTVALAKYSFDKKWLTMRPEEANLTEGQKKAVEGWKDFYAEKYPIIGELIPSKPREDI</sequence>
<dbReference type="PANTHER" id="PTHR10281">
    <property type="entry name" value="MEMBRANE-ASSOCIATED PROGESTERONE RECEPTOR COMPONENT-RELATED"/>
    <property type="match status" value="1"/>
</dbReference>
<reference evidence="4 5" key="1">
    <citation type="submission" date="2016-11" db="EMBL/GenBank/DDBJ databases">
        <title>The macronuclear genome of Stentor coeruleus: a giant cell with tiny introns.</title>
        <authorList>
            <person name="Slabodnick M."/>
            <person name="Ruby J.G."/>
            <person name="Reiff S.B."/>
            <person name="Swart E.C."/>
            <person name="Gosai S."/>
            <person name="Prabakaran S."/>
            <person name="Witkowska E."/>
            <person name="Larue G.E."/>
            <person name="Fisher S."/>
            <person name="Freeman R.M."/>
            <person name="Gunawardena J."/>
            <person name="Chu W."/>
            <person name="Stover N.A."/>
            <person name="Gregory B.D."/>
            <person name="Nowacki M."/>
            <person name="Derisi J."/>
            <person name="Roy S.W."/>
            <person name="Marshall W.F."/>
            <person name="Sood P."/>
        </authorList>
    </citation>
    <scope>NUCLEOTIDE SEQUENCE [LARGE SCALE GENOMIC DNA]</scope>
    <source>
        <strain evidence="4">WM001</strain>
    </source>
</reference>
<dbReference type="InterPro" id="IPR036400">
    <property type="entry name" value="Cyt_B5-like_heme/steroid_sf"/>
</dbReference>
<keyword evidence="5" id="KW-1185">Reference proteome</keyword>
<name>A0A1R2BX69_9CILI</name>
<feature type="signal peptide" evidence="2">
    <location>
        <begin position="1"/>
        <end position="16"/>
    </location>
</feature>
<evidence type="ECO:0000313" key="4">
    <source>
        <dbReference type="EMBL" id="OMJ81291.1"/>
    </source>
</evidence>
<organism evidence="4 5">
    <name type="scientific">Stentor coeruleus</name>
    <dbReference type="NCBI Taxonomy" id="5963"/>
    <lineage>
        <taxon>Eukaryota</taxon>
        <taxon>Sar</taxon>
        <taxon>Alveolata</taxon>
        <taxon>Ciliophora</taxon>
        <taxon>Postciliodesmatophora</taxon>
        <taxon>Heterotrichea</taxon>
        <taxon>Heterotrichida</taxon>
        <taxon>Stentoridae</taxon>
        <taxon>Stentor</taxon>
    </lineage>
</organism>
<comment type="similarity">
    <text evidence="1">Belongs to the cytochrome b5 family. MAPR subfamily.</text>
</comment>
<dbReference type="AlphaFoldDB" id="A0A1R2BX69"/>
<proteinExistence type="inferred from homology"/>
<gene>
    <name evidence="4" type="ORF">SteCoe_18285</name>
</gene>
<feature type="chain" id="PRO_5010160066" description="Cytochrome b5 heme-binding domain-containing protein" evidence="2">
    <location>
        <begin position="17"/>
        <end position="122"/>
    </location>
</feature>
<dbReference type="Gene3D" id="3.10.120.10">
    <property type="entry name" value="Cytochrome b5-like heme/steroid binding domain"/>
    <property type="match status" value="1"/>
</dbReference>
<protein>
    <recommendedName>
        <fullName evidence="3">Cytochrome b5 heme-binding domain-containing protein</fullName>
    </recommendedName>
</protein>
<dbReference type="PANTHER" id="PTHR10281:SF76">
    <property type="entry name" value="CALCUTTA CUP-RELATED"/>
    <property type="match status" value="1"/>
</dbReference>
<dbReference type="EMBL" id="MPUH01000386">
    <property type="protein sequence ID" value="OMJ81291.1"/>
    <property type="molecule type" value="Genomic_DNA"/>
</dbReference>
<feature type="domain" description="Cytochrome b5 heme-binding" evidence="3">
    <location>
        <begin position="19"/>
        <end position="114"/>
    </location>
</feature>
<dbReference type="SMART" id="SM01117">
    <property type="entry name" value="Cyt-b5"/>
    <property type="match status" value="1"/>
</dbReference>
<dbReference type="InterPro" id="IPR001199">
    <property type="entry name" value="Cyt_B5-like_heme/steroid-bd"/>
</dbReference>
<dbReference type="InterPro" id="IPR050577">
    <property type="entry name" value="MAPR/NEUFC/NENF-like"/>
</dbReference>
<dbReference type="OrthoDB" id="308934at2759"/>
<dbReference type="SUPFAM" id="SSF55856">
    <property type="entry name" value="Cytochrome b5-like heme/steroid binding domain"/>
    <property type="match status" value="1"/>
</dbReference>
<dbReference type="GO" id="GO:0016020">
    <property type="term" value="C:membrane"/>
    <property type="evidence" value="ECO:0007669"/>
    <property type="project" value="TreeGrafter"/>
</dbReference>
<keyword evidence="2" id="KW-0732">Signal</keyword>
<comment type="caution">
    <text evidence="4">The sequence shown here is derived from an EMBL/GenBank/DDBJ whole genome shotgun (WGS) entry which is preliminary data.</text>
</comment>
<dbReference type="Proteomes" id="UP000187209">
    <property type="component" value="Unassembled WGS sequence"/>
</dbReference>
<evidence type="ECO:0000313" key="5">
    <source>
        <dbReference type="Proteomes" id="UP000187209"/>
    </source>
</evidence>
<dbReference type="GO" id="GO:0012505">
    <property type="term" value="C:endomembrane system"/>
    <property type="evidence" value="ECO:0007669"/>
    <property type="project" value="TreeGrafter"/>
</dbReference>
<evidence type="ECO:0000256" key="1">
    <source>
        <dbReference type="ARBA" id="ARBA00038357"/>
    </source>
</evidence>
<accession>A0A1R2BX69</accession>
<evidence type="ECO:0000259" key="3">
    <source>
        <dbReference type="SMART" id="SM01117"/>
    </source>
</evidence>